<dbReference type="GO" id="GO:0016787">
    <property type="term" value="F:hydrolase activity"/>
    <property type="evidence" value="ECO:0007669"/>
    <property type="project" value="UniProtKB-KW"/>
</dbReference>
<gene>
    <name evidence="1" type="ORF">GCM10023318_27940</name>
</gene>
<dbReference type="Gene3D" id="3.40.50.1000">
    <property type="entry name" value="HAD superfamily/HAD-like"/>
    <property type="match status" value="1"/>
</dbReference>
<organism evidence="1 2">
    <name type="scientific">Nocardia callitridis</name>
    <dbReference type="NCBI Taxonomy" id="648753"/>
    <lineage>
        <taxon>Bacteria</taxon>
        <taxon>Bacillati</taxon>
        <taxon>Actinomycetota</taxon>
        <taxon>Actinomycetes</taxon>
        <taxon>Mycobacteriales</taxon>
        <taxon>Nocardiaceae</taxon>
        <taxon>Nocardia</taxon>
    </lineage>
</organism>
<dbReference type="PANTHER" id="PTHR46649:SF4">
    <property type="entry name" value="HALOACID DEHALOGENASE-LIKE HYDROLASE (HAD) SUPERFAMILY PROTEIN"/>
    <property type="match status" value="1"/>
</dbReference>
<dbReference type="InterPro" id="IPR006439">
    <property type="entry name" value="HAD-SF_hydro_IA"/>
</dbReference>
<evidence type="ECO:0000313" key="2">
    <source>
        <dbReference type="Proteomes" id="UP001500603"/>
    </source>
</evidence>
<sequence length="242" mass="26219">MTISAVLFDFSGTLFRLEEDQSWFDEITGTDGKAWQVHEKVELMRRMTAPVEQVVEFDAEQRYAWENRDLDPRMHRIAMLAVLRGSGVPTTEQAEGLYGRLLDPMQWTPYPDCGAALKQLAARGIPVGVVSNIPFDIRPAFAARGWDEFVAAQVLSFEVGAIKPEPKIFRVAVDRLGADAASTLMVGDSAEADGGATALGCRFALVDPLPTGQRPTGLLDALRAAGVLAGPDHPDEAVGPAR</sequence>
<dbReference type="InterPro" id="IPR036412">
    <property type="entry name" value="HAD-like_sf"/>
</dbReference>
<dbReference type="Proteomes" id="UP001500603">
    <property type="component" value="Unassembled WGS sequence"/>
</dbReference>
<keyword evidence="2" id="KW-1185">Reference proteome</keyword>
<dbReference type="PRINTS" id="PR00413">
    <property type="entry name" value="HADHALOGNASE"/>
</dbReference>
<dbReference type="SFLD" id="SFLDG01129">
    <property type="entry name" value="C1.5:_HAD__Beta-PGM__Phosphata"/>
    <property type="match status" value="1"/>
</dbReference>
<reference evidence="2" key="1">
    <citation type="journal article" date="2019" name="Int. J. Syst. Evol. Microbiol.">
        <title>The Global Catalogue of Microorganisms (GCM) 10K type strain sequencing project: providing services to taxonomists for standard genome sequencing and annotation.</title>
        <authorList>
            <consortium name="The Broad Institute Genomics Platform"/>
            <consortium name="The Broad Institute Genome Sequencing Center for Infectious Disease"/>
            <person name="Wu L."/>
            <person name="Ma J."/>
        </authorList>
    </citation>
    <scope>NUCLEOTIDE SEQUENCE [LARGE SCALE GENOMIC DNA]</scope>
    <source>
        <strain evidence="2">JCM 18298</strain>
    </source>
</reference>
<dbReference type="EMBL" id="BAABJM010000002">
    <property type="protein sequence ID" value="GAA5053751.1"/>
    <property type="molecule type" value="Genomic_DNA"/>
</dbReference>
<dbReference type="SUPFAM" id="SSF56784">
    <property type="entry name" value="HAD-like"/>
    <property type="match status" value="1"/>
</dbReference>
<name>A0ABP9KC40_9NOCA</name>
<dbReference type="RefSeq" id="WP_345495744.1">
    <property type="nucleotide sequence ID" value="NZ_BAABJM010000002.1"/>
</dbReference>
<proteinExistence type="predicted"/>
<comment type="caution">
    <text evidence="1">The sequence shown here is derived from an EMBL/GenBank/DDBJ whole genome shotgun (WGS) entry which is preliminary data.</text>
</comment>
<dbReference type="InterPro" id="IPR023214">
    <property type="entry name" value="HAD_sf"/>
</dbReference>
<protein>
    <submittedName>
        <fullName evidence="1">HAD family hydrolase</fullName>
    </submittedName>
</protein>
<dbReference type="SFLD" id="SFLDS00003">
    <property type="entry name" value="Haloacid_Dehalogenase"/>
    <property type="match status" value="1"/>
</dbReference>
<dbReference type="Pfam" id="PF00702">
    <property type="entry name" value="Hydrolase"/>
    <property type="match status" value="1"/>
</dbReference>
<dbReference type="PANTHER" id="PTHR46649">
    <property type="match status" value="1"/>
</dbReference>
<evidence type="ECO:0000313" key="1">
    <source>
        <dbReference type="EMBL" id="GAA5053751.1"/>
    </source>
</evidence>
<keyword evidence="1" id="KW-0378">Hydrolase</keyword>
<accession>A0ABP9KC40</accession>